<evidence type="ECO:0000313" key="1">
    <source>
        <dbReference type="EMBL" id="SDR94170.1"/>
    </source>
</evidence>
<dbReference type="RefSeq" id="WP_091367941.1">
    <property type="nucleotide sequence ID" value="NZ_LT629740.1"/>
</dbReference>
<dbReference type="Proteomes" id="UP000199679">
    <property type="component" value="Chromosome I"/>
</dbReference>
<evidence type="ECO:0000313" key="2">
    <source>
        <dbReference type="Proteomes" id="UP000199679"/>
    </source>
</evidence>
<reference evidence="1 2" key="1">
    <citation type="submission" date="2016-10" db="EMBL/GenBank/DDBJ databases">
        <authorList>
            <person name="de Groot N.N."/>
        </authorList>
    </citation>
    <scope>NUCLEOTIDE SEQUENCE [LARGE SCALE GENOMIC DNA]</scope>
    <source>
        <strain evidence="1 2">MP1X4</strain>
    </source>
</reference>
<gene>
    <name evidence="1" type="ORF">SAMN05216490_0244</name>
</gene>
<dbReference type="PROSITE" id="PS51257">
    <property type="entry name" value="PROKAR_LIPOPROTEIN"/>
    <property type="match status" value="1"/>
</dbReference>
<proteinExistence type="predicted"/>
<sequence>MKAIIKHRLYFYAAILLLMAGCKLDKPDYANFFATANTYQPVTKGSYWTYQENASGDLDTSTTTMTGLSTVINNRTYYQVSTVYQSQVFPTESGYFSNSGHIYTTLGKSGSDTLETYYLNDTTAVNGTWIAKVNGSGTLSGIPSRIAGQIVEKNISRTVNGKTFTNVIHTKFYLQQDTGTGFTTGITFDYFIAKGVGIIEEDATGVDFTTVRILLDYSIK</sequence>
<keyword evidence="2" id="KW-1185">Reference proteome</keyword>
<name>A0A1H1N5M1_MUCMA</name>
<dbReference type="OrthoDB" id="849973at2"/>
<dbReference type="AlphaFoldDB" id="A0A1H1N5M1"/>
<dbReference type="EMBL" id="LT629740">
    <property type="protein sequence ID" value="SDR94170.1"/>
    <property type="molecule type" value="Genomic_DNA"/>
</dbReference>
<accession>A0A1H1N5M1</accession>
<organism evidence="1 2">
    <name type="scientific">Mucilaginibacter mallensis</name>
    <dbReference type="NCBI Taxonomy" id="652787"/>
    <lineage>
        <taxon>Bacteria</taxon>
        <taxon>Pseudomonadati</taxon>
        <taxon>Bacteroidota</taxon>
        <taxon>Sphingobacteriia</taxon>
        <taxon>Sphingobacteriales</taxon>
        <taxon>Sphingobacteriaceae</taxon>
        <taxon>Mucilaginibacter</taxon>
    </lineage>
</organism>
<protein>
    <submittedName>
        <fullName evidence="1">Uncharacterized protein</fullName>
    </submittedName>
</protein>